<proteinExistence type="predicted"/>
<evidence type="ECO:0000313" key="2">
    <source>
        <dbReference type="Proteomes" id="UP000736787"/>
    </source>
</evidence>
<dbReference type="VEuPathDB" id="FungiDB:PC110_g6102"/>
<comment type="caution">
    <text evidence="1">The sequence shown here is derived from an EMBL/GenBank/DDBJ whole genome shotgun (WGS) entry which is preliminary data.</text>
</comment>
<accession>A0A8T1EJ73</accession>
<name>A0A8T1EJ73_9STRA</name>
<dbReference type="EMBL" id="RCMK01000050">
    <property type="protein sequence ID" value="KAG2951572.1"/>
    <property type="molecule type" value="Genomic_DNA"/>
</dbReference>
<reference evidence="1" key="1">
    <citation type="submission" date="2018-10" db="EMBL/GenBank/DDBJ databases">
        <title>Effector identification in a new, highly contiguous assembly of the strawberry crown rot pathogen Phytophthora cactorum.</title>
        <authorList>
            <person name="Armitage A.D."/>
            <person name="Nellist C.F."/>
            <person name="Bates H."/>
            <person name="Vickerstaff R.J."/>
            <person name="Harrison R.J."/>
        </authorList>
    </citation>
    <scope>NUCLEOTIDE SEQUENCE</scope>
    <source>
        <strain evidence="1">4040</strain>
    </source>
</reference>
<sequence length="192" mass="22214">MLPMLKRWSTFDEFKMGAREARHLKLTPVGWKNLQQNIPPRKIQLKLWFQVEEASDCGSIVVNLDNLVEVEFGKEVEAVIILARCNLGWEGTLKEAKIYVHPMIRDVISNKIFEFHEYLAHISRSMLNVPVSYADVFEWLCLKRLQDLFAQPSTPQKILQPFFGPSTNFGRYPDVCFSEDVVMLPKVTDKAI</sequence>
<organism evidence="1 2">
    <name type="scientific">Phytophthora cactorum</name>
    <dbReference type="NCBI Taxonomy" id="29920"/>
    <lineage>
        <taxon>Eukaryota</taxon>
        <taxon>Sar</taxon>
        <taxon>Stramenopiles</taxon>
        <taxon>Oomycota</taxon>
        <taxon>Peronosporomycetes</taxon>
        <taxon>Peronosporales</taxon>
        <taxon>Peronosporaceae</taxon>
        <taxon>Phytophthora</taxon>
    </lineage>
</organism>
<dbReference type="Proteomes" id="UP000736787">
    <property type="component" value="Unassembled WGS sequence"/>
</dbReference>
<evidence type="ECO:0000313" key="1">
    <source>
        <dbReference type="EMBL" id="KAG2951572.1"/>
    </source>
</evidence>
<gene>
    <name evidence="1" type="ORF">PC117_g3499</name>
</gene>
<protein>
    <submittedName>
        <fullName evidence="1">Uncharacterized protein</fullName>
    </submittedName>
</protein>
<dbReference type="AlphaFoldDB" id="A0A8T1EJ73"/>